<protein>
    <recommendedName>
        <fullName evidence="1">Glycosyltransferase 2-like domain-containing protein</fullName>
    </recommendedName>
</protein>
<gene>
    <name evidence="2" type="ORF">Firmicute1046_3360</name>
</gene>
<evidence type="ECO:0000313" key="2">
    <source>
        <dbReference type="EMBL" id="QGT51260.1"/>
    </source>
</evidence>
<reference evidence="2" key="1">
    <citation type="journal article" date="2020" name="J. ISSAAS">
        <title>Lactobacilli and other gastrointestinal microbiota of Peromyscus leucopus, reservoir host for agents of Lyme disease and other zoonoses in North America.</title>
        <authorList>
            <person name="Milovic A."/>
            <person name="Bassam K."/>
            <person name="Shao H."/>
            <person name="Chatzistamou I."/>
            <person name="Tufts D.M."/>
            <person name="Diuk-Wasser M."/>
            <person name="Barbour A.G."/>
        </authorList>
    </citation>
    <scope>NUCLEOTIDE SEQUENCE</scope>
    <source>
        <strain evidence="2">LL40</strain>
    </source>
</reference>
<dbReference type="InterPro" id="IPR001173">
    <property type="entry name" value="Glyco_trans_2-like"/>
</dbReference>
<accession>A0A650ENC6</accession>
<feature type="domain" description="Glycosyltransferase 2-like" evidence="1">
    <location>
        <begin position="7"/>
        <end position="131"/>
    </location>
</feature>
<dbReference type="EMBL" id="MN577573">
    <property type="protein sequence ID" value="QGT51260.1"/>
    <property type="molecule type" value="Genomic_DNA"/>
</dbReference>
<organism evidence="2">
    <name type="scientific">uncultured Bacillota bacterium</name>
    <dbReference type="NCBI Taxonomy" id="344338"/>
    <lineage>
        <taxon>Bacteria</taxon>
        <taxon>Bacillati</taxon>
        <taxon>Bacillota</taxon>
        <taxon>environmental samples</taxon>
    </lineage>
</organism>
<proteinExistence type="predicted"/>
<dbReference type="PANTHER" id="PTHR22916">
    <property type="entry name" value="GLYCOSYLTRANSFERASE"/>
    <property type="match status" value="1"/>
</dbReference>
<dbReference type="SUPFAM" id="SSF53448">
    <property type="entry name" value="Nucleotide-diphospho-sugar transferases"/>
    <property type="match status" value="1"/>
</dbReference>
<dbReference type="AlphaFoldDB" id="A0A650ENC6"/>
<sequence length="142" mass="16324">MNEILLTVGIPVYNVREDYLRACLDSVIKESSPRLEIIIVDDGSSDNSAHICQEYAKRDERIRFIGLVANRGVSFARNMMIDKAKGKWLLFLDADDILCNGFFEAVLKNNKMDADVMYYNYKIIGENDFPKVNSEYCLPIER</sequence>
<name>A0A650ENC6_9FIRM</name>
<evidence type="ECO:0000259" key="1">
    <source>
        <dbReference type="Pfam" id="PF00535"/>
    </source>
</evidence>
<dbReference type="InterPro" id="IPR029044">
    <property type="entry name" value="Nucleotide-diphossugar_trans"/>
</dbReference>
<dbReference type="Gene3D" id="3.90.550.10">
    <property type="entry name" value="Spore Coat Polysaccharide Biosynthesis Protein SpsA, Chain A"/>
    <property type="match status" value="1"/>
</dbReference>
<dbReference type="Pfam" id="PF00535">
    <property type="entry name" value="Glycos_transf_2"/>
    <property type="match status" value="1"/>
</dbReference>
<dbReference type="CDD" id="cd00761">
    <property type="entry name" value="Glyco_tranf_GTA_type"/>
    <property type="match status" value="1"/>
</dbReference>